<dbReference type="InterPro" id="IPR029058">
    <property type="entry name" value="AB_hydrolase_fold"/>
</dbReference>
<dbReference type="OrthoDB" id="190846at2759"/>
<dbReference type="AlphaFoldDB" id="A0A8J9UU87"/>
<accession>A0A8J9UU87</accession>
<name>A0A8J9UU87_9NEOP</name>
<evidence type="ECO:0000313" key="2">
    <source>
        <dbReference type="EMBL" id="CAH0726228.1"/>
    </source>
</evidence>
<feature type="chain" id="PRO_5035462131" description="Group XV phospholipase A2" evidence="1">
    <location>
        <begin position="24"/>
        <end position="429"/>
    </location>
</feature>
<dbReference type="PANTHER" id="PTHR11440">
    <property type="entry name" value="LECITHIN-CHOLESTEROL ACYLTRANSFERASE-RELATED"/>
    <property type="match status" value="1"/>
</dbReference>
<dbReference type="GO" id="GO:0006629">
    <property type="term" value="P:lipid metabolic process"/>
    <property type="evidence" value="ECO:0007669"/>
    <property type="project" value="InterPro"/>
</dbReference>
<proteinExistence type="predicted"/>
<evidence type="ECO:0000256" key="1">
    <source>
        <dbReference type="SAM" id="SignalP"/>
    </source>
</evidence>
<dbReference type="GO" id="GO:0008374">
    <property type="term" value="F:O-acyltransferase activity"/>
    <property type="evidence" value="ECO:0007669"/>
    <property type="project" value="InterPro"/>
</dbReference>
<organism evidence="2 3">
    <name type="scientific">Brenthis ino</name>
    <name type="common">lesser marbled fritillary</name>
    <dbReference type="NCBI Taxonomy" id="405034"/>
    <lineage>
        <taxon>Eukaryota</taxon>
        <taxon>Metazoa</taxon>
        <taxon>Ecdysozoa</taxon>
        <taxon>Arthropoda</taxon>
        <taxon>Hexapoda</taxon>
        <taxon>Insecta</taxon>
        <taxon>Pterygota</taxon>
        <taxon>Neoptera</taxon>
        <taxon>Endopterygota</taxon>
        <taxon>Lepidoptera</taxon>
        <taxon>Glossata</taxon>
        <taxon>Ditrysia</taxon>
        <taxon>Papilionoidea</taxon>
        <taxon>Nymphalidae</taxon>
        <taxon>Heliconiinae</taxon>
        <taxon>Argynnini</taxon>
        <taxon>Brenthis</taxon>
    </lineage>
</organism>
<feature type="signal peptide" evidence="1">
    <location>
        <begin position="1"/>
        <end position="23"/>
    </location>
</feature>
<protein>
    <recommendedName>
        <fullName evidence="4">Group XV phospholipase A2</fullName>
    </recommendedName>
</protein>
<dbReference type="Proteomes" id="UP000838878">
    <property type="component" value="Chromosome 5"/>
</dbReference>
<dbReference type="Gene3D" id="3.40.50.1820">
    <property type="entry name" value="alpha/beta hydrolase"/>
    <property type="match status" value="1"/>
</dbReference>
<gene>
    <name evidence="2" type="ORF">BINO364_LOCUS11713</name>
</gene>
<evidence type="ECO:0008006" key="4">
    <source>
        <dbReference type="Google" id="ProtNLM"/>
    </source>
</evidence>
<feature type="non-terminal residue" evidence="2">
    <location>
        <position position="429"/>
    </location>
</feature>
<dbReference type="SUPFAM" id="SSF53474">
    <property type="entry name" value="alpha/beta-Hydrolases"/>
    <property type="match status" value="1"/>
</dbReference>
<evidence type="ECO:0000313" key="3">
    <source>
        <dbReference type="Proteomes" id="UP000838878"/>
    </source>
</evidence>
<dbReference type="EMBL" id="OV170225">
    <property type="protein sequence ID" value="CAH0726228.1"/>
    <property type="molecule type" value="Genomic_DNA"/>
</dbReference>
<sequence>MSHIKSYFLIVLAFNLVAQNSLGLSPVIFIPGDGGSQLEAKINKTSVVHYICEKTSQDFYNIWLNLELLVPFVIDCWVDNLKLEYDNVTRTTKYPAGVEIRVPGWGSPEPVEWLDPSHDSAGAYFNTIGDALVKIGYVRNISLRGAPYDFRRAPNENAEFFVKLKSLVEETYIMNNKSAVTLLVHSMGGKMGQHFLGLQSQAWKDQYIRRMISLSTPWGGAMKALKVFAIGDDLGSLMLSQSTLRAEQITCPSLAWLLPSPNFWKPSEVLVQTDKFNYTINDLQKLFTDMEVPNAWEMRKDTLKYSQDFNAPGVELHCIYGYNISTVERLVYKPGTWLDGTPALAAGDGDGTVNLRSLSACARWAAPAPRYARYLYDRYDVDNSVDNNIHKYTLNGRPIKTLPLKSAEHLKILQDKRVIDYITTVLSND</sequence>
<keyword evidence="1" id="KW-0732">Signal</keyword>
<dbReference type="InterPro" id="IPR003386">
    <property type="entry name" value="LACT/PDAT_acylTrfase"/>
</dbReference>
<dbReference type="Pfam" id="PF02450">
    <property type="entry name" value="LCAT"/>
    <property type="match status" value="1"/>
</dbReference>
<reference evidence="2" key="1">
    <citation type="submission" date="2021-12" db="EMBL/GenBank/DDBJ databases">
        <authorList>
            <person name="Martin H S."/>
        </authorList>
    </citation>
    <scope>NUCLEOTIDE SEQUENCE</scope>
</reference>
<keyword evidence="3" id="KW-1185">Reference proteome</keyword>